<sequence length="56" mass="6349">MMQHALTTLIIFGYSYINFEGFPSLSIDFVLFGSSRYALQQQSTPTTSGRLRYCSC</sequence>
<dbReference type="Proteomes" id="UP000009138">
    <property type="component" value="Unassembled WGS sequence"/>
</dbReference>
<dbReference type="RefSeq" id="XP_067517396.1">
    <property type="nucleotide sequence ID" value="XM_067661295.1"/>
</dbReference>
<dbReference type="GeneID" id="93613676"/>
<evidence type="ECO:0000313" key="1">
    <source>
        <dbReference type="EMBL" id="EIE82000.1"/>
    </source>
</evidence>
<organism evidence="1 2">
    <name type="scientific">Rhizopus delemar (strain RA 99-880 / ATCC MYA-4621 / FGSC 9543 / NRRL 43880)</name>
    <name type="common">Mucormycosis agent</name>
    <name type="synonym">Rhizopus arrhizus var. delemar</name>
    <dbReference type="NCBI Taxonomy" id="246409"/>
    <lineage>
        <taxon>Eukaryota</taxon>
        <taxon>Fungi</taxon>
        <taxon>Fungi incertae sedis</taxon>
        <taxon>Mucoromycota</taxon>
        <taxon>Mucoromycotina</taxon>
        <taxon>Mucoromycetes</taxon>
        <taxon>Mucorales</taxon>
        <taxon>Mucorineae</taxon>
        <taxon>Rhizopodaceae</taxon>
        <taxon>Rhizopus</taxon>
    </lineage>
</organism>
<dbReference type="AlphaFoldDB" id="I1C0M0"/>
<accession>I1C0M0</accession>
<name>I1C0M0_RHIO9</name>
<keyword evidence="2" id="KW-1185">Reference proteome</keyword>
<evidence type="ECO:0000313" key="2">
    <source>
        <dbReference type="Proteomes" id="UP000009138"/>
    </source>
</evidence>
<dbReference type="InParanoid" id="I1C0M0"/>
<gene>
    <name evidence="1" type="ORF">RO3G_06705</name>
</gene>
<reference evidence="1 2" key="1">
    <citation type="journal article" date="2009" name="PLoS Genet.">
        <title>Genomic analysis of the basal lineage fungus Rhizopus oryzae reveals a whole-genome duplication.</title>
        <authorList>
            <person name="Ma L.-J."/>
            <person name="Ibrahim A.S."/>
            <person name="Skory C."/>
            <person name="Grabherr M.G."/>
            <person name="Burger G."/>
            <person name="Butler M."/>
            <person name="Elias M."/>
            <person name="Idnurm A."/>
            <person name="Lang B.F."/>
            <person name="Sone T."/>
            <person name="Abe A."/>
            <person name="Calvo S.E."/>
            <person name="Corrochano L.M."/>
            <person name="Engels R."/>
            <person name="Fu J."/>
            <person name="Hansberg W."/>
            <person name="Kim J.-M."/>
            <person name="Kodira C.D."/>
            <person name="Koehrsen M.J."/>
            <person name="Liu B."/>
            <person name="Miranda-Saavedra D."/>
            <person name="O'Leary S."/>
            <person name="Ortiz-Castellanos L."/>
            <person name="Poulter R."/>
            <person name="Rodriguez-Romero J."/>
            <person name="Ruiz-Herrera J."/>
            <person name="Shen Y.-Q."/>
            <person name="Zeng Q."/>
            <person name="Galagan J."/>
            <person name="Birren B.W."/>
            <person name="Cuomo C.A."/>
            <person name="Wickes B.L."/>
        </authorList>
    </citation>
    <scope>NUCLEOTIDE SEQUENCE [LARGE SCALE GENOMIC DNA]</scope>
    <source>
        <strain evidence="2">RA 99-880 / ATCC MYA-4621 / FGSC 9543 / NRRL 43880</strain>
    </source>
</reference>
<proteinExistence type="predicted"/>
<protein>
    <submittedName>
        <fullName evidence="1">Uncharacterized protein</fullName>
    </submittedName>
</protein>
<dbReference type="VEuPathDB" id="FungiDB:RO3G_06705"/>
<dbReference type="EMBL" id="CH476735">
    <property type="protein sequence ID" value="EIE82000.1"/>
    <property type="molecule type" value="Genomic_DNA"/>
</dbReference>